<evidence type="ECO:0000313" key="14">
    <source>
        <dbReference type="Proteomes" id="UP000288212"/>
    </source>
</evidence>
<evidence type="ECO:0000256" key="9">
    <source>
        <dbReference type="ARBA" id="ARBA00022748"/>
    </source>
</evidence>
<name>A0A432VPV6_9GAMM</name>
<evidence type="ECO:0000256" key="1">
    <source>
        <dbReference type="ARBA" id="ARBA00002442"/>
    </source>
</evidence>
<dbReference type="Proteomes" id="UP000288212">
    <property type="component" value="Unassembled WGS sequence"/>
</dbReference>
<dbReference type="PANTHER" id="PTHR37531">
    <property type="entry name" value="HEME EXPORTER PROTEIN D"/>
    <property type="match status" value="1"/>
</dbReference>
<evidence type="ECO:0000256" key="7">
    <source>
        <dbReference type="ARBA" id="ARBA00022519"/>
    </source>
</evidence>
<sequence length="72" mass="8371">MQFESFTEFLHMGGYAVWVWWSFVGTLACFALLAFEAVMRRKTLVSEARKHAARAERILQARQARKQQKAAH</sequence>
<comment type="function">
    <text evidence="1 12">Required for the export of heme to the periplasm for the biogenesis of c-type cytochromes.</text>
</comment>
<keyword evidence="10 12" id="KW-1133">Transmembrane helix</keyword>
<dbReference type="Pfam" id="PF04995">
    <property type="entry name" value="CcmD"/>
    <property type="match status" value="1"/>
</dbReference>
<dbReference type="OrthoDB" id="9815607at2"/>
<proteinExistence type="inferred from homology"/>
<dbReference type="AlphaFoldDB" id="A0A432VPV6"/>
<dbReference type="GO" id="GO:0017004">
    <property type="term" value="P:cytochrome complex assembly"/>
    <property type="evidence" value="ECO:0007669"/>
    <property type="project" value="UniProtKB-KW"/>
</dbReference>
<dbReference type="PANTHER" id="PTHR37531:SF1">
    <property type="entry name" value="HEME EXPORTER PROTEIN D"/>
    <property type="match status" value="1"/>
</dbReference>
<evidence type="ECO:0000256" key="11">
    <source>
        <dbReference type="ARBA" id="ARBA00023136"/>
    </source>
</evidence>
<dbReference type="GO" id="GO:1903607">
    <property type="term" value="P:cytochrome c biosynthetic process"/>
    <property type="evidence" value="ECO:0007669"/>
    <property type="project" value="TreeGrafter"/>
</dbReference>
<dbReference type="NCBIfam" id="TIGR03141">
    <property type="entry name" value="cytochro_ccmD"/>
    <property type="match status" value="1"/>
</dbReference>
<dbReference type="InterPro" id="IPR007078">
    <property type="entry name" value="Haem_export_protD_CcmD"/>
</dbReference>
<reference evidence="13 14" key="1">
    <citation type="journal article" date="2011" name="Front. Microbiol.">
        <title>Genomic signatures of strain selection and enhancement in Bacillus atrophaeus var. globigii, a historical biowarfare simulant.</title>
        <authorList>
            <person name="Gibbons H.S."/>
            <person name="Broomall S.M."/>
            <person name="McNew L.A."/>
            <person name="Daligault H."/>
            <person name="Chapman C."/>
            <person name="Bruce D."/>
            <person name="Karavis M."/>
            <person name="Krepps M."/>
            <person name="McGregor P.A."/>
            <person name="Hong C."/>
            <person name="Park K.H."/>
            <person name="Akmal A."/>
            <person name="Feldman A."/>
            <person name="Lin J.S."/>
            <person name="Chang W.E."/>
            <person name="Higgs B.W."/>
            <person name="Demirev P."/>
            <person name="Lindquist J."/>
            <person name="Liem A."/>
            <person name="Fochler E."/>
            <person name="Read T.D."/>
            <person name="Tapia R."/>
            <person name="Johnson S."/>
            <person name="Bishop-Lilly K.A."/>
            <person name="Detter C."/>
            <person name="Han C."/>
            <person name="Sozhamannan S."/>
            <person name="Rosenzweig C.N."/>
            <person name="Skowronski E.W."/>
        </authorList>
    </citation>
    <scope>NUCLEOTIDE SEQUENCE [LARGE SCALE GENOMIC DNA]</scope>
    <source>
        <strain evidence="13 14">AK5</strain>
    </source>
</reference>
<evidence type="ECO:0000256" key="3">
    <source>
        <dbReference type="ARBA" id="ARBA00008741"/>
    </source>
</evidence>
<dbReference type="RefSeq" id="WP_126794239.1">
    <property type="nucleotide sequence ID" value="NZ_PIPI01000010.1"/>
</dbReference>
<organism evidence="13 14">
    <name type="scientific">Aliidiomarina haloalkalitolerans</name>
    <dbReference type="NCBI Taxonomy" id="859059"/>
    <lineage>
        <taxon>Bacteria</taxon>
        <taxon>Pseudomonadati</taxon>
        <taxon>Pseudomonadota</taxon>
        <taxon>Gammaproteobacteria</taxon>
        <taxon>Alteromonadales</taxon>
        <taxon>Idiomarinaceae</taxon>
        <taxon>Aliidiomarina</taxon>
    </lineage>
</organism>
<evidence type="ECO:0000256" key="8">
    <source>
        <dbReference type="ARBA" id="ARBA00022692"/>
    </source>
</evidence>
<feature type="transmembrane region" description="Helical" evidence="12">
    <location>
        <begin position="15"/>
        <end position="35"/>
    </location>
</feature>
<comment type="similarity">
    <text evidence="3 12">Belongs to the CcmD/CycX/HelD family.</text>
</comment>
<dbReference type="InterPro" id="IPR052075">
    <property type="entry name" value="Heme_exporter_D"/>
</dbReference>
<evidence type="ECO:0000256" key="5">
    <source>
        <dbReference type="ARBA" id="ARBA00022448"/>
    </source>
</evidence>
<evidence type="ECO:0000256" key="12">
    <source>
        <dbReference type="RuleBase" id="RU363101"/>
    </source>
</evidence>
<keyword evidence="5 12" id="KW-0813">Transport</keyword>
<keyword evidence="9 12" id="KW-0201">Cytochrome c-type biogenesis</keyword>
<dbReference type="EMBL" id="PIPI01000010">
    <property type="protein sequence ID" value="RUO18219.1"/>
    <property type="molecule type" value="Genomic_DNA"/>
</dbReference>
<evidence type="ECO:0000256" key="4">
    <source>
        <dbReference type="ARBA" id="ARBA00016461"/>
    </source>
</evidence>
<dbReference type="GO" id="GO:0015886">
    <property type="term" value="P:heme transport"/>
    <property type="evidence" value="ECO:0007669"/>
    <property type="project" value="InterPro"/>
</dbReference>
<evidence type="ECO:0000313" key="13">
    <source>
        <dbReference type="EMBL" id="RUO18219.1"/>
    </source>
</evidence>
<gene>
    <name evidence="13" type="primary">ccmD</name>
    <name evidence="13" type="ORF">CWE06_11230</name>
</gene>
<keyword evidence="14" id="KW-1185">Reference proteome</keyword>
<comment type="caution">
    <text evidence="13">The sequence shown here is derived from an EMBL/GenBank/DDBJ whole genome shotgun (WGS) entry which is preliminary data.</text>
</comment>
<evidence type="ECO:0000256" key="10">
    <source>
        <dbReference type="ARBA" id="ARBA00022989"/>
    </source>
</evidence>
<protein>
    <recommendedName>
        <fullName evidence="4 12">Heme exporter protein D</fullName>
    </recommendedName>
</protein>
<comment type="subcellular location">
    <subcellularLocation>
        <location evidence="2 12">Cell inner membrane</location>
        <topology evidence="2 12">Single-pass membrane protein</topology>
    </subcellularLocation>
</comment>
<keyword evidence="8 12" id="KW-0812">Transmembrane</keyword>
<dbReference type="GO" id="GO:0005886">
    <property type="term" value="C:plasma membrane"/>
    <property type="evidence" value="ECO:0007669"/>
    <property type="project" value="UniProtKB-SubCell"/>
</dbReference>
<keyword evidence="6 12" id="KW-1003">Cell membrane</keyword>
<accession>A0A432VPV6</accession>
<keyword evidence="7 12" id="KW-0997">Cell inner membrane</keyword>
<keyword evidence="11 12" id="KW-0472">Membrane</keyword>
<evidence type="ECO:0000256" key="6">
    <source>
        <dbReference type="ARBA" id="ARBA00022475"/>
    </source>
</evidence>
<evidence type="ECO:0000256" key="2">
    <source>
        <dbReference type="ARBA" id="ARBA00004377"/>
    </source>
</evidence>